<dbReference type="Proteomes" id="UP000051491">
    <property type="component" value="Unassembled WGS sequence"/>
</dbReference>
<feature type="transmembrane region" description="Helical" evidence="1">
    <location>
        <begin position="94"/>
        <end position="112"/>
    </location>
</feature>
<dbReference type="OrthoDB" id="7870017at2"/>
<accession>A0A0R2JD20</accession>
<dbReference type="KEGG" id="laca:LAC1533_0701"/>
<evidence type="ECO:0000256" key="1">
    <source>
        <dbReference type="SAM" id="Phobius"/>
    </source>
</evidence>
<dbReference type="Pfam" id="PF05437">
    <property type="entry name" value="AzlD"/>
    <property type="match status" value="1"/>
</dbReference>
<evidence type="ECO:0000313" key="5">
    <source>
        <dbReference type="Proteomes" id="UP000190935"/>
    </source>
</evidence>
<dbReference type="RefSeq" id="WP_010499549.1">
    <property type="nucleotide sequence ID" value="NZ_JQBK01000211.1"/>
</dbReference>
<dbReference type="PATRIC" id="fig|89059.3.peg.963"/>
<evidence type="ECO:0000313" key="2">
    <source>
        <dbReference type="EMBL" id="KRN75211.1"/>
    </source>
</evidence>
<feature type="transmembrane region" description="Helical" evidence="1">
    <location>
        <begin position="6"/>
        <end position="22"/>
    </location>
</feature>
<evidence type="ECO:0000313" key="4">
    <source>
        <dbReference type="Proteomes" id="UP000051491"/>
    </source>
</evidence>
<dbReference type="Proteomes" id="UP000190935">
    <property type="component" value="Chromosome I"/>
</dbReference>
<dbReference type="AlphaFoldDB" id="A0A0R2JD20"/>
<sequence>MSVTTNLNHFILIMLSMLVAFVPRYFPMRIFSSRQIPNWFNEWMKYVPISLFTALVVKDVFMNTETYSFIGFDSVAKIIASVIVMAVAYYSRSMGLSVVVGLIAVAVLSLVVPI</sequence>
<name>A0A0R2JD20_9LACO</name>
<keyword evidence="1" id="KW-0472">Membrane</keyword>
<reference evidence="5" key="2">
    <citation type="submission" date="2016-11" db="EMBL/GenBank/DDBJ databases">
        <authorList>
            <person name="Papadimitriou K."/>
        </authorList>
    </citation>
    <scope>NUCLEOTIDE SEQUENCE [LARGE SCALE GENOMIC DNA]</scope>
    <source>
        <strain evidence="5">ACA-DC 1533</strain>
    </source>
</reference>
<gene>
    <name evidence="2" type="ORF">IV43_GL000918</name>
    <name evidence="3" type="ORF">LAC1533_0701</name>
</gene>
<reference evidence="2 4" key="1">
    <citation type="journal article" date="2015" name="Genome Announc.">
        <title>Expanding the biotechnology potential of lactobacilli through comparative genomics of 213 strains and associated genera.</title>
        <authorList>
            <person name="Sun Z."/>
            <person name="Harris H.M."/>
            <person name="McCann A."/>
            <person name="Guo C."/>
            <person name="Argimon S."/>
            <person name="Zhang W."/>
            <person name="Yang X."/>
            <person name="Jeffery I.B."/>
            <person name="Cooney J.C."/>
            <person name="Kagawa T.F."/>
            <person name="Liu W."/>
            <person name="Song Y."/>
            <person name="Salvetti E."/>
            <person name="Wrobel A."/>
            <person name="Rasinkangas P."/>
            <person name="Parkhill J."/>
            <person name="Rea M.C."/>
            <person name="O'Sullivan O."/>
            <person name="Ritari J."/>
            <person name="Douillard F.P."/>
            <person name="Paul Ross R."/>
            <person name="Yang R."/>
            <person name="Briner A.E."/>
            <person name="Felis G.E."/>
            <person name="de Vos W.M."/>
            <person name="Barrangou R."/>
            <person name="Klaenhammer T.R."/>
            <person name="Caufield P.W."/>
            <person name="Cui Y."/>
            <person name="Zhang H."/>
            <person name="O'Toole P.W."/>
        </authorList>
    </citation>
    <scope>NUCLEOTIDE SEQUENCE [LARGE SCALE GENOMIC DNA]</scope>
    <source>
        <strain evidence="2 4">DSM 15353</strain>
    </source>
</reference>
<dbReference type="EMBL" id="LT630287">
    <property type="protein sequence ID" value="SFV40121.1"/>
    <property type="molecule type" value="Genomic_DNA"/>
</dbReference>
<proteinExistence type="predicted"/>
<dbReference type="GeneID" id="95348767"/>
<dbReference type="STRING" id="89059.LAC1533_0701"/>
<dbReference type="InterPro" id="IPR008407">
    <property type="entry name" value="Brnchd-chn_aa_trnsp_AzlD"/>
</dbReference>
<organism evidence="2 4">
    <name type="scientific">Ligilactobacillus acidipiscis</name>
    <dbReference type="NCBI Taxonomy" id="89059"/>
    <lineage>
        <taxon>Bacteria</taxon>
        <taxon>Bacillati</taxon>
        <taxon>Bacillota</taxon>
        <taxon>Bacilli</taxon>
        <taxon>Lactobacillales</taxon>
        <taxon>Lactobacillaceae</taxon>
        <taxon>Ligilactobacillus</taxon>
    </lineage>
</organism>
<protein>
    <submittedName>
        <fullName evidence="2">Branched-chain amino acid transport protein</fullName>
    </submittedName>
</protein>
<reference evidence="3" key="3">
    <citation type="submission" date="2016-11" db="EMBL/GenBank/DDBJ databases">
        <authorList>
            <person name="Jaros S."/>
            <person name="Januszkiewicz K."/>
            <person name="Wedrychowicz H."/>
        </authorList>
    </citation>
    <scope>NUCLEOTIDE SEQUENCE [LARGE SCALE GENOMIC DNA]</scope>
    <source>
        <strain evidence="3">ACA-DC 1533</strain>
    </source>
</reference>
<keyword evidence="1" id="KW-1133">Transmembrane helix</keyword>
<keyword evidence="1" id="KW-0812">Transmembrane</keyword>
<dbReference type="EMBL" id="JQBK01000211">
    <property type="protein sequence ID" value="KRN75211.1"/>
    <property type="molecule type" value="Genomic_DNA"/>
</dbReference>
<evidence type="ECO:0000313" key="3">
    <source>
        <dbReference type="EMBL" id="SFV40121.1"/>
    </source>
</evidence>
<feature type="transmembrane region" description="Helical" evidence="1">
    <location>
        <begin position="67"/>
        <end position="87"/>
    </location>
</feature>